<evidence type="ECO:0000256" key="1">
    <source>
        <dbReference type="SAM" id="MobiDB-lite"/>
    </source>
</evidence>
<name>A0A5B7JZH8_PORTR</name>
<comment type="caution">
    <text evidence="2">The sequence shown here is derived from an EMBL/GenBank/DDBJ whole genome shotgun (WGS) entry which is preliminary data.</text>
</comment>
<gene>
    <name evidence="2" type="ORF">E2C01_093726</name>
</gene>
<dbReference type="AlphaFoldDB" id="A0A5B7JZH8"/>
<protein>
    <submittedName>
        <fullName evidence="2">Uncharacterized protein</fullName>
    </submittedName>
</protein>
<dbReference type="EMBL" id="VSRR010113726">
    <property type="protein sequence ID" value="MPC98358.1"/>
    <property type="molecule type" value="Genomic_DNA"/>
</dbReference>
<dbReference type="Proteomes" id="UP000324222">
    <property type="component" value="Unassembled WGS sequence"/>
</dbReference>
<sequence length="131" mass="14532">MSAVLRTPSTSSRLAHTHTPLARSLALVSSRVVSRRTARPITRPPFTTATKPRSSTPIVGRRRSCICDEGRPRNTNKRTPHDSKLPTRPSPPSTKDTSRRKEGRKAGTLKQLHHRSESEECCTGIHCNQTS</sequence>
<evidence type="ECO:0000313" key="2">
    <source>
        <dbReference type="EMBL" id="MPC98358.1"/>
    </source>
</evidence>
<proteinExistence type="predicted"/>
<keyword evidence="3" id="KW-1185">Reference proteome</keyword>
<accession>A0A5B7JZH8</accession>
<feature type="region of interest" description="Disordered" evidence="1">
    <location>
        <begin position="27"/>
        <end position="131"/>
    </location>
</feature>
<organism evidence="2 3">
    <name type="scientific">Portunus trituberculatus</name>
    <name type="common">Swimming crab</name>
    <name type="synonym">Neptunus trituberculatus</name>
    <dbReference type="NCBI Taxonomy" id="210409"/>
    <lineage>
        <taxon>Eukaryota</taxon>
        <taxon>Metazoa</taxon>
        <taxon>Ecdysozoa</taxon>
        <taxon>Arthropoda</taxon>
        <taxon>Crustacea</taxon>
        <taxon>Multicrustacea</taxon>
        <taxon>Malacostraca</taxon>
        <taxon>Eumalacostraca</taxon>
        <taxon>Eucarida</taxon>
        <taxon>Decapoda</taxon>
        <taxon>Pleocyemata</taxon>
        <taxon>Brachyura</taxon>
        <taxon>Eubrachyura</taxon>
        <taxon>Portunoidea</taxon>
        <taxon>Portunidae</taxon>
        <taxon>Portuninae</taxon>
        <taxon>Portunus</taxon>
    </lineage>
</organism>
<feature type="compositionally biased region" description="Polar residues" evidence="1">
    <location>
        <begin position="45"/>
        <end position="57"/>
    </location>
</feature>
<reference evidence="2 3" key="1">
    <citation type="submission" date="2019-05" db="EMBL/GenBank/DDBJ databases">
        <title>Another draft genome of Portunus trituberculatus and its Hox gene families provides insights of decapod evolution.</title>
        <authorList>
            <person name="Jeong J.-H."/>
            <person name="Song I."/>
            <person name="Kim S."/>
            <person name="Choi T."/>
            <person name="Kim D."/>
            <person name="Ryu S."/>
            <person name="Kim W."/>
        </authorList>
    </citation>
    <scope>NUCLEOTIDE SEQUENCE [LARGE SCALE GENOMIC DNA]</scope>
    <source>
        <tissue evidence="2">Muscle</tissue>
    </source>
</reference>
<evidence type="ECO:0000313" key="3">
    <source>
        <dbReference type="Proteomes" id="UP000324222"/>
    </source>
</evidence>